<proteinExistence type="predicted"/>
<sequence length="471" mass="51620">MSPSLSYESPSNPSDLPHPQGSRFSQPHPDLSLEIVASSTFFALTHITLDRFKCPRHPAPAGSGPQNNETGVLCGGLEPFIKNPTEWGIRNNDPEFQGVNAALQGVIHIGRLALTGRLARLTPGRNIDQLEKHTQLAYGEADRLLKGSLCFRPSNFEGCSTGRIRSVGVETAVSLMGPRAANKNKNKNALIRPTNITEKLGNAALFLTSIFSSSGNSMDELTLGKADPKYELIATPAFVLHESLPVNVDVALRMRPSMGSLLVHQFTIDSNDYYVSRVQHPLPILALTSRCLTPKFGVLRWQRMSNDDLSLNDLEPVAGKSASAPSCSVVHPLVINDAGHAGFDLQPLAGFVTALHTLNLQALRLLVHELISIRAAGARIRDWHAERRCCDHCTTHRRRQILARADWTKQSDMCFTHYVTARRISAQKNTRTSPPGETIRRGLCHPIAGKAQTRACPSHTGFRYIASFDGN</sequence>
<gene>
    <name evidence="2" type="ORF">FA13DRAFT_1714471</name>
</gene>
<feature type="compositionally biased region" description="Polar residues" evidence="1">
    <location>
        <begin position="1"/>
        <end position="14"/>
    </location>
</feature>
<evidence type="ECO:0000256" key="1">
    <source>
        <dbReference type="SAM" id="MobiDB-lite"/>
    </source>
</evidence>
<dbReference type="EMBL" id="QPFP01000064">
    <property type="protein sequence ID" value="TEB24630.1"/>
    <property type="molecule type" value="Genomic_DNA"/>
</dbReference>
<dbReference type="Proteomes" id="UP000298030">
    <property type="component" value="Unassembled WGS sequence"/>
</dbReference>
<reference evidence="2 3" key="1">
    <citation type="journal article" date="2019" name="Nat. Ecol. Evol.">
        <title>Megaphylogeny resolves global patterns of mushroom evolution.</title>
        <authorList>
            <person name="Varga T."/>
            <person name="Krizsan K."/>
            <person name="Foldi C."/>
            <person name="Dima B."/>
            <person name="Sanchez-Garcia M."/>
            <person name="Sanchez-Ramirez S."/>
            <person name="Szollosi G.J."/>
            <person name="Szarkandi J.G."/>
            <person name="Papp V."/>
            <person name="Albert L."/>
            <person name="Andreopoulos W."/>
            <person name="Angelini C."/>
            <person name="Antonin V."/>
            <person name="Barry K.W."/>
            <person name="Bougher N.L."/>
            <person name="Buchanan P."/>
            <person name="Buyck B."/>
            <person name="Bense V."/>
            <person name="Catcheside P."/>
            <person name="Chovatia M."/>
            <person name="Cooper J."/>
            <person name="Damon W."/>
            <person name="Desjardin D."/>
            <person name="Finy P."/>
            <person name="Geml J."/>
            <person name="Haridas S."/>
            <person name="Hughes K."/>
            <person name="Justo A."/>
            <person name="Karasinski D."/>
            <person name="Kautmanova I."/>
            <person name="Kiss B."/>
            <person name="Kocsube S."/>
            <person name="Kotiranta H."/>
            <person name="LaButti K.M."/>
            <person name="Lechner B.E."/>
            <person name="Liimatainen K."/>
            <person name="Lipzen A."/>
            <person name="Lukacs Z."/>
            <person name="Mihaltcheva S."/>
            <person name="Morgado L.N."/>
            <person name="Niskanen T."/>
            <person name="Noordeloos M.E."/>
            <person name="Ohm R.A."/>
            <person name="Ortiz-Santana B."/>
            <person name="Ovrebo C."/>
            <person name="Racz N."/>
            <person name="Riley R."/>
            <person name="Savchenko A."/>
            <person name="Shiryaev A."/>
            <person name="Soop K."/>
            <person name="Spirin V."/>
            <person name="Szebenyi C."/>
            <person name="Tomsovsky M."/>
            <person name="Tulloss R.E."/>
            <person name="Uehling J."/>
            <person name="Grigoriev I.V."/>
            <person name="Vagvolgyi C."/>
            <person name="Papp T."/>
            <person name="Martin F.M."/>
            <person name="Miettinen O."/>
            <person name="Hibbett D.S."/>
            <person name="Nagy L.G."/>
        </authorList>
    </citation>
    <scope>NUCLEOTIDE SEQUENCE [LARGE SCALE GENOMIC DNA]</scope>
    <source>
        <strain evidence="2 3">FP101781</strain>
    </source>
</reference>
<organism evidence="2 3">
    <name type="scientific">Coprinellus micaceus</name>
    <name type="common">Glistening ink-cap mushroom</name>
    <name type="synonym">Coprinus micaceus</name>
    <dbReference type="NCBI Taxonomy" id="71717"/>
    <lineage>
        <taxon>Eukaryota</taxon>
        <taxon>Fungi</taxon>
        <taxon>Dikarya</taxon>
        <taxon>Basidiomycota</taxon>
        <taxon>Agaricomycotina</taxon>
        <taxon>Agaricomycetes</taxon>
        <taxon>Agaricomycetidae</taxon>
        <taxon>Agaricales</taxon>
        <taxon>Agaricineae</taxon>
        <taxon>Psathyrellaceae</taxon>
        <taxon>Coprinellus</taxon>
    </lineage>
</organism>
<protein>
    <submittedName>
        <fullName evidence="2">Uncharacterized protein</fullName>
    </submittedName>
</protein>
<evidence type="ECO:0000313" key="2">
    <source>
        <dbReference type="EMBL" id="TEB24630.1"/>
    </source>
</evidence>
<name>A0A4Y7SRY7_COPMI</name>
<evidence type="ECO:0000313" key="3">
    <source>
        <dbReference type="Proteomes" id="UP000298030"/>
    </source>
</evidence>
<accession>A0A4Y7SRY7</accession>
<feature type="region of interest" description="Disordered" evidence="1">
    <location>
        <begin position="1"/>
        <end position="28"/>
    </location>
</feature>
<keyword evidence="3" id="KW-1185">Reference proteome</keyword>
<dbReference type="AlphaFoldDB" id="A0A4Y7SRY7"/>
<comment type="caution">
    <text evidence="2">The sequence shown here is derived from an EMBL/GenBank/DDBJ whole genome shotgun (WGS) entry which is preliminary data.</text>
</comment>